<dbReference type="InterPro" id="IPR043594">
    <property type="entry name" value="HMGL"/>
</dbReference>
<evidence type="ECO:0000256" key="1">
    <source>
        <dbReference type="ARBA" id="ARBA00005143"/>
    </source>
</evidence>
<dbReference type="InterPro" id="IPR002048">
    <property type="entry name" value="EF_hand_dom"/>
</dbReference>
<sequence length="1054" mass="117542">MMNSAARVFSNKFHSLLLKCLQRNCASVAGFPSFVKVVEVGPRDGLQNEKEIIPTEVKVEFINKLSSSGLSVIECTSFVSPKWVPQMADHNDVMKKISRNKSVKYTVLTPNKQGYISAKAVNSDEVAVFGTASESFSRKNINCSIDESLKRFTDVVDSAKSDNIPVRGYVSCVVGCPYEGFIEPVKVAEVAEKMFQMGCYEISLGDTTGIGTPQRFKDMLKAVSQRVPIERLAVHCHDTYGQAIANIFAALQMGVSVVDSSVSGLGGCPYAKGASGNVSTEDVIYLLNGLGLKHSEVNELSEERLTEFKEAFMLFDKDKDGVVSMKELGSVMRLLGQNPTEAELQDMMNEIDADGNGAIDFEEFLEMLTKKMTESSEEDEIKEAFKVFDKNSDGVISFDELRHVLINLGENIKDDDVAEIIKAVITSDDDISEGIRYEDFRRMVKSGDQQLRCTENSNCSSIFFFNISYNNFGRVPPLKPFDNIIILSLANCSIKRIDRNVTFPNKLRKLYLDRNPLLSLSYQPFLKLGLLQTMTLRQVLSITDKLEYKPRKSYHKILDDVTKICFELYRNFKNSPVQYKLRIDLRMNGLNGFWSSIHNLIDSTRTSKFGIELMVDETFRYTAKRWNNTDKSINFISEQSRRCPSNSKVHLKINYYEPVDENAVFKCKATGCLATDPEIWTQIQVESNKYINRIACNFDRNISMLKSDSLEIIRTASSSALTSILAHSPNYENDGQTCPRSTTDCFTTAEYIYTLCQSRQSCSIETNAQMSVALRDCKPKITSSNYLYIEYDCEDGNSNEQVGLCSNSLNQLSSGDLVGNDWPNNTKSEKHSCSCSIYPPSSSKVNLFSVHTSLKGTVECEEELIIKRDNQEVIKACSGAGGDPYQIFSSFLMRNSSGVMTVQLTRKFQATIDTGRVWLEFSTSDNERATILCGSAQFPTTVSEHTTEPITQSSAASTASEKTSLGTHLETGTIFSSTSEGLVTSVTQTLMFINSSTIVAENDEFQLKKENSSLSIGGILSGILTILGFCLILTIMAFLAYLNGRNVLKYNEMK</sequence>
<dbReference type="GO" id="GO:0046951">
    <property type="term" value="P:ketone body biosynthetic process"/>
    <property type="evidence" value="ECO:0007669"/>
    <property type="project" value="TreeGrafter"/>
</dbReference>
<evidence type="ECO:0000313" key="12">
    <source>
        <dbReference type="EMBL" id="CAD5114659.1"/>
    </source>
</evidence>
<dbReference type="OrthoDB" id="1905920at2759"/>
<dbReference type="Gene3D" id="1.10.238.10">
    <property type="entry name" value="EF-hand"/>
    <property type="match status" value="2"/>
</dbReference>
<protein>
    <recommendedName>
        <fullName evidence="3">hydroxymethylglutaryl-CoA lyase</fullName>
        <ecNumber evidence="3">4.1.3.4</ecNumber>
    </recommendedName>
</protein>
<dbReference type="SUPFAM" id="SSF51569">
    <property type="entry name" value="Aldolase"/>
    <property type="match status" value="1"/>
</dbReference>
<evidence type="ECO:0000256" key="3">
    <source>
        <dbReference type="ARBA" id="ARBA00012910"/>
    </source>
</evidence>
<keyword evidence="9" id="KW-0812">Transmembrane</keyword>
<proteinExistence type="inferred from homology"/>
<keyword evidence="13" id="KW-1185">Reference proteome</keyword>
<dbReference type="PANTHER" id="PTHR42738">
    <property type="entry name" value="HYDROXYMETHYLGLUTARYL-COA LYASE"/>
    <property type="match status" value="1"/>
</dbReference>
<dbReference type="GO" id="GO:0005509">
    <property type="term" value="F:calcium ion binding"/>
    <property type="evidence" value="ECO:0007669"/>
    <property type="project" value="InterPro"/>
</dbReference>
<evidence type="ECO:0000256" key="6">
    <source>
        <dbReference type="ARBA" id="ARBA00022837"/>
    </source>
</evidence>
<evidence type="ECO:0000313" key="13">
    <source>
        <dbReference type="Proteomes" id="UP000549394"/>
    </source>
</evidence>
<keyword evidence="4" id="KW-0479">Metal-binding</keyword>
<evidence type="ECO:0000259" key="10">
    <source>
        <dbReference type="PROSITE" id="PS50222"/>
    </source>
</evidence>
<keyword evidence="9" id="KW-1133">Transmembrane helix</keyword>
<dbReference type="InterPro" id="IPR011992">
    <property type="entry name" value="EF-hand-dom_pair"/>
</dbReference>
<dbReference type="Gene3D" id="3.20.20.70">
    <property type="entry name" value="Aldolase class I"/>
    <property type="match status" value="1"/>
</dbReference>
<dbReference type="NCBIfam" id="NF004283">
    <property type="entry name" value="PRK05692.1"/>
    <property type="match status" value="1"/>
</dbReference>
<dbReference type="PROSITE" id="PS50222">
    <property type="entry name" value="EF_HAND_2"/>
    <property type="match status" value="3"/>
</dbReference>
<keyword evidence="7" id="KW-0456">Lyase</keyword>
<dbReference type="CDD" id="cd15898">
    <property type="entry name" value="EFh_PI-PLC"/>
    <property type="match status" value="1"/>
</dbReference>
<comment type="catalytic activity">
    <reaction evidence="8">
        <text>(3S)-3-hydroxy-3-methylglutaryl-CoA = acetoacetate + acetyl-CoA</text>
        <dbReference type="Rhea" id="RHEA:24404"/>
        <dbReference type="ChEBI" id="CHEBI:13705"/>
        <dbReference type="ChEBI" id="CHEBI:43074"/>
        <dbReference type="ChEBI" id="CHEBI:57288"/>
        <dbReference type="EC" id="4.1.3.4"/>
    </reaction>
</comment>
<dbReference type="InterPro" id="IPR001611">
    <property type="entry name" value="Leu-rich_rpt"/>
</dbReference>
<dbReference type="UniPathway" id="UPA00896">
    <property type="reaction ID" value="UER00863"/>
</dbReference>
<dbReference type="FunFam" id="3.20.20.70:FF:000201">
    <property type="entry name" value="Hydroxymethylglutaryl-CoA lyase"/>
    <property type="match status" value="1"/>
</dbReference>
<dbReference type="PANTHER" id="PTHR42738:SF7">
    <property type="entry name" value="HYDROXYMETHYLGLUTARYL-COA LYASE"/>
    <property type="match status" value="1"/>
</dbReference>
<dbReference type="GO" id="GO:0006552">
    <property type="term" value="P:L-leucine catabolic process"/>
    <property type="evidence" value="ECO:0007669"/>
    <property type="project" value="TreeGrafter"/>
</dbReference>
<feature type="domain" description="EF-hand" evidence="10">
    <location>
        <begin position="376"/>
        <end position="411"/>
    </location>
</feature>
<dbReference type="EC" id="4.1.3.4" evidence="3"/>
<evidence type="ECO:0000256" key="9">
    <source>
        <dbReference type="SAM" id="Phobius"/>
    </source>
</evidence>
<dbReference type="FunFam" id="1.10.238.10:FF:000527">
    <property type="entry name" value="Calmodulin-3"/>
    <property type="match status" value="1"/>
</dbReference>
<feature type="domain" description="Pyruvate carboxyltransferase" evidence="11">
    <location>
        <begin position="35"/>
        <end position="306"/>
    </location>
</feature>
<feature type="transmembrane region" description="Helical" evidence="9">
    <location>
        <begin position="1016"/>
        <end position="1042"/>
    </location>
</feature>
<comment type="caution">
    <text evidence="12">The sequence shown here is derived from an EMBL/GenBank/DDBJ whole genome shotgun (WGS) entry which is preliminary data.</text>
</comment>
<dbReference type="InterPro" id="IPR032675">
    <property type="entry name" value="LRR_dom_sf"/>
</dbReference>
<evidence type="ECO:0000256" key="2">
    <source>
        <dbReference type="ARBA" id="ARBA00009405"/>
    </source>
</evidence>
<dbReference type="Pfam" id="PF00682">
    <property type="entry name" value="HMGL-like"/>
    <property type="match status" value="1"/>
</dbReference>
<evidence type="ECO:0000259" key="11">
    <source>
        <dbReference type="PROSITE" id="PS50991"/>
    </source>
</evidence>
<keyword evidence="5" id="KW-0677">Repeat</keyword>
<dbReference type="SUPFAM" id="SSF47473">
    <property type="entry name" value="EF-hand"/>
    <property type="match status" value="1"/>
</dbReference>
<accession>A0A7I8VJB5</accession>
<organism evidence="12 13">
    <name type="scientific">Dimorphilus gyrociliatus</name>
    <dbReference type="NCBI Taxonomy" id="2664684"/>
    <lineage>
        <taxon>Eukaryota</taxon>
        <taxon>Metazoa</taxon>
        <taxon>Spiralia</taxon>
        <taxon>Lophotrochozoa</taxon>
        <taxon>Annelida</taxon>
        <taxon>Polychaeta</taxon>
        <taxon>Polychaeta incertae sedis</taxon>
        <taxon>Dinophilidae</taxon>
        <taxon>Dimorphilus</taxon>
    </lineage>
</organism>
<dbReference type="SMART" id="SM00054">
    <property type="entry name" value="EFh"/>
    <property type="match status" value="3"/>
</dbReference>
<dbReference type="InterPro" id="IPR018247">
    <property type="entry name" value="EF_Hand_1_Ca_BS"/>
</dbReference>
<dbReference type="SUPFAM" id="SSF52058">
    <property type="entry name" value="L domain-like"/>
    <property type="match status" value="1"/>
</dbReference>
<evidence type="ECO:0000256" key="8">
    <source>
        <dbReference type="ARBA" id="ARBA00049877"/>
    </source>
</evidence>
<dbReference type="InterPro" id="IPR013785">
    <property type="entry name" value="Aldolase_TIM"/>
</dbReference>
<keyword evidence="6" id="KW-0106">Calcium</keyword>
<keyword evidence="9" id="KW-0472">Membrane</keyword>
<gene>
    <name evidence="12" type="ORF">DGYR_LOCUS3485</name>
</gene>
<evidence type="ECO:0000256" key="7">
    <source>
        <dbReference type="ARBA" id="ARBA00023239"/>
    </source>
</evidence>
<feature type="domain" description="EF-hand" evidence="10">
    <location>
        <begin position="303"/>
        <end position="338"/>
    </location>
</feature>
<evidence type="ECO:0000256" key="4">
    <source>
        <dbReference type="ARBA" id="ARBA00022723"/>
    </source>
</evidence>
<dbReference type="PROSITE" id="PS00018">
    <property type="entry name" value="EF_HAND_1"/>
    <property type="match status" value="3"/>
</dbReference>
<comment type="similarity">
    <text evidence="2">Belongs to the HMG-CoA lyase family.</text>
</comment>
<dbReference type="Pfam" id="PF13499">
    <property type="entry name" value="EF-hand_7"/>
    <property type="match status" value="2"/>
</dbReference>
<dbReference type="PROSITE" id="PS51450">
    <property type="entry name" value="LRR"/>
    <property type="match status" value="1"/>
</dbReference>
<dbReference type="Proteomes" id="UP000549394">
    <property type="component" value="Unassembled WGS sequence"/>
</dbReference>
<reference evidence="12 13" key="1">
    <citation type="submission" date="2020-08" db="EMBL/GenBank/DDBJ databases">
        <authorList>
            <person name="Hejnol A."/>
        </authorList>
    </citation>
    <scope>NUCLEOTIDE SEQUENCE [LARGE SCALE GENOMIC DNA]</scope>
</reference>
<dbReference type="AlphaFoldDB" id="A0A7I8VJB5"/>
<dbReference type="CDD" id="cd00051">
    <property type="entry name" value="EFh"/>
    <property type="match status" value="1"/>
</dbReference>
<feature type="domain" description="EF-hand" evidence="10">
    <location>
        <begin position="339"/>
        <end position="374"/>
    </location>
</feature>
<dbReference type="InterPro" id="IPR000891">
    <property type="entry name" value="PYR_CT"/>
</dbReference>
<dbReference type="Gene3D" id="3.80.10.10">
    <property type="entry name" value="Ribonuclease Inhibitor"/>
    <property type="match status" value="1"/>
</dbReference>
<dbReference type="CDD" id="cd07938">
    <property type="entry name" value="DRE_TIM_HMGL"/>
    <property type="match status" value="1"/>
</dbReference>
<dbReference type="PROSITE" id="PS50991">
    <property type="entry name" value="PYR_CT"/>
    <property type="match status" value="1"/>
</dbReference>
<dbReference type="EMBL" id="CAJFCJ010000005">
    <property type="protein sequence ID" value="CAD5114659.1"/>
    <property type="molecule type" value="Genomic_DNA"/>
</dbReference>
<name>A0A7I8VJB5_9ANNE</name>
<dbReference type="GO" id="GO:0004419">
    <property type="term" value="F:hydroxymethylglutaryl-CoA lyase activity"/>
    <property type="evidence" value="ECO:0007669"/>
    <property type="project" value="UniProtKB-EC"/>
</dbReference>
<comment type="pathway">
    <text evidence="1">Metabolic intermediate metabolism; (S)-3-hydroxy-3-methylglutaryl-CoA degradation; acetoacetate from (S)-3-hydroxy-3-methylglutaryl-CoA: step 1/1.</text>
</comment>
<evidence type="ECO:0000256" key="5">
    <source>
        <dbReference type="ARBA" id="ARBA00022737"/>
    </source>
</evidence>